<name>A0A844QKQ2_9HYPH</name>
<feature type="domain" description="GAF" evidence="1">
    <location>
        <begin position="15"/>
        <end position="154"/>
    </location>
</feature>
<dbReference type="RefSeq" id="WP_156713540.1">
    <property type="nucleotide sequence ID" value="NZ_WPHG01000003.1"/>
</dbReference>
<evidence type="ECO:0000313" key="2">
    <source>
        <dbReference type="EMBL" id="MVA98628.1"/>
    </source>
</evidence>
<dbReference type="Pfam" id="PF13185">
    <property type="entry name" value="GAF_2"/>
    <property type="match status" value="1"/>
</dbReference>
<dbReference type="SUPFAM" id="SSF55781">
    <property type="entry name" value="GAF domain-like"/>
    <property type="match status" value="1"/>
</dbReference>
<gene>
    <name evidence="2" type="ORF">GN330_15375</name>
</gene>
<accession>A0A844QKQ2</accession>
<proteinExistence type="predicted"/>
<comment type="caution">
    <text evidence="2">The sequence shown here is derived from an EMBL/GenBank/DDBJ whole genome shotgun (WGS) entry which is preliminary data.</text>
</comment>
<dbReference type="AlphaFoldDB" id="A0A844QKQ2"/>
<dbReference type="Gene3D" id="3.30.450.40">
    <property type="match status" value="1"/>
</dbReference>
<reference evidence="2 3" key="1">
    <citation type="submission" date="2019-12" db="EMBL/GenBank/DDBJ databases">
        <title>Nitratireductor arenosus sp. nov., Isolated from sea sand, Jeju island, South Korea.</title>
        <authorList>
            <person name="Kim W."/>
        </authorList>
    </citation>
    <scope>NUCLEOTIDE SEQUENCE [LARGE SCALE GENOMIC DNA]</scope>
    <source>
        <strain evidence="2 3">CAU 1489</strain>
    </source>
</reference>
<dbReference type="InterPro" id="IPR003018">
    <property type="entry name" value="GAF"/>
</dbReference>
<organism evidence="2 3">
    <name type="scientific">Nitratireductor arenosus</name>
    <dbReference type="NCBI Taxonomy" id="2682096"/>
    <lineage>
        <taxon>Bacteria</taxon>
        <taxon>Pseudomonadati</taxon>
        <taxon>Pseudomonadota</taxon>
        <taxon>Alphaproteobacteria</taxon>
        <taxon>Hyphomicrobiales</taxon>
        <taxon>Phyllobacteriaceae</taxon>
        <taxon>Nitratireductor</taxon>
    </lineage>
</organism>
<dbReference type="Proteomes" id="UP000463224">
    <property type="component" value="Unassembled WGS sequence"/>
</dbReference>
<evidence type="ECO:0000313" key="3">
    <source>
        <dbReference type="Proteomes" id="UP000463224"/>
    </source>
</evidence>
<keyword evidence="3" id="KW-1185">Reference proteome</keyword>
<protein>
    <submittedName>
        <fullName evidence="2">GAF domain-containing protein</fullName>
    </submittedName>
</protein>
<dbReference type="InterPro" id="IPR029016">
    <property type="entry name" value="GAF-like_dom_sf"/>
</dbReference>
<sequence>MMTTAAAGLPEAVARGPEALFALLAERVAQTVGYDLLTVLAPTPGGRVLTRLFSSKPHQYPLGDADRVEDTAWFRQLFGRGEPIIANDGPEIERWLPGFDVFFAEQGYGALANVPVIVAGRPVGLVNMMGQAGHFSPERLAALRRQLPLAALAILAATWTTR</sequence>
<dbReference type="EMBL" id="WPHG01000003">
    <property type="protein sequence ID" value="MVA98628.1"/>
    <property type="molecule type" value="Genomic_DNA"/>
</dbReference>
<evidence type="ECO:0000259" key="1">
    <source>
        <dbReference type="Pfam" id="PF13185"/>
    </source>
</evidence>